<protein>
    <submittedName>
        <fullName evidence="1">Uncharacterized protein</fullName>
    </submittedName>
</protein>
<gene>
    <name evidence="1" type="ORF">VVAX_04021</name>
</gene>
<accession>A0A679JAW7</accession>
<name>A0A679JAW7_VARPD</name>
<organism evidence="1">
    <name type="scientific">Variovorax paradoxus</name>
    <dbReference type="NCBI Taxonomy" id="34073"/>
    <lineage>
        <taxon>Bacteria</taxon>
        <taxon>Pseudomonadati</taxon>
        <taxon>Pseudomonadota</taxon>
        <taxon>Betaproteobacteria</taxon>
        <taxon>Burkholderiales</taxon>
        <taxon>Comamonadaceae</taxon>
        <taxon>Variovorax</taxon>
    </lineage>
</organism>
<sequence length="52" mass="5815">MRMAVGIVVTSVRMVVVPLMAVRAVMRMVVRICLGNLELQGVLVRHAIDWKP</sequence>
<evidence type="ECO:0000313" key="1">
    <source>
        <dbReference type="EMBL" id="CAA2107009.1"/>
    </source>
</evidence>
<dbReference type="RefSeq" id="WP_339091571.1">
    <property type="nucleotide sequence ID" value="NZ_LR743507.1"/>
</dbReference>
<dbReference type="EMBL" id="LR743507">
    <property type="protein sequence ID" value="CAA2107009.1"/>
    <property type="molecule type" value="Genomic_DNA"/>
</dbReference>
<dbReference type="AlphaFoldDB" id="A0A679JAW7"/>
<reference evidence="1" key="1">
    <citation type="submission" date="2019-12" db="EMBL/GenBank/DDBJ databases">
        <authorList>
            <person name="Cremers G."/>
        </authorList>
    </citation>
    <scope>NUCLEOTIDE SEQUENCE</scope>
    <source>
        <strain evidence="1">Vvax</strain>
    </source>
</reference>
<proteinExistence type="predicted"/>